<feature type="region of interest" description="Disordered" evidence="1">
    <location>
        <begin position="169"/>
        <end position="197"/>
    </location>
</feature>
<feature type="compositionally biased region" description="Low complexity" evidence="1">
    <location>
        <begin position="172"/>
        <end position="183"/>
    </location>
</feature>
<dbReference type="GeneID" id="80518381"/>
<dbReference type="EMBL" id="KY523104">
    <property type="protein sequence ID" value="QKU34964.1"/>
    <property type="molecule type" value="Genomic_DNA"/>
</dbReference>
<feature type="compositionally biased region" description="Acidic residues" evidence="1">
    <location>
        <begin position="184"/>
        <end position="195"/>
    </location>
</feature>
<name>A0A6N1NJ71_9VIRU</name>
<sequence>MASYIKIKRYLDNFYKQVDIGERNASHNIFYQFNDLIINNNTHFYILCQKSFGNGDILNGIKTYMILKKYFTNVFLLIKNSKDYESTYKMTKGNIKITTLQSLYFMYDLKQKKQIQKIFIACALPVYTERFNNIPGPKRYLFIDEYNGWRIQYMENDDKKSENNKIIENDNENQSNSDNSNNSDSEDSNDSENSDVELKENHKCNKLECEQCLKNEHYVSYGMWKKIKSQPEDFKSYYISSGFGKTENSIPTIGVHIMEEHFETISNDLVKFYLEKIKGDKFYFAYFSTIRKKKDKSFVFLQRFYETIIGLNNGKSTNIIIVDSRGYLYRNNKISFVKDDTVEFHENGCFIINKINNTKILYLNYLCHTDMIGLMKLSEPLILLSGDQSFIEGISLQLMKTTKIIFYQIQSWKLNLIQQFMKISENILPPDSILLHLQKIIYNYEPDTVFPTAAVVSMISENIEVLIKESALVYKYILCQYNIQNILVSLCLRIMYEDNTTIEMINNMLYLYHNNKCFKNEYYKLITYINDKHVVKSFKRKISEKKKAKFVSNKKIKLV</sequence>
<evidence type="ECO:0000256" key="1">
    <source>
        <dbReference type="SAM" id="MobiDB-lite"/>
    </source>
</evidence>
<reference evidence="2" key="2">
    <citation type="journal article" date="2018" name="Nat. Commun.">
        <title>Tailed giant Tupanvirus possesses the most complete translational apparatus of the known virosphere.</title>
        <authorList>
            <person name="Abrahao J."/>
            <person name="Silva L."/>
            <person name="Silva L.S."/>
            <person name="Khalil J.Y.B."/>
            <person name="Rodrigues R."/>
            <person name="Arantes T."/>
            <person name="Assis F."/>
            <person name="Boratto P."/>
            <person name="Andrade M."/>
            <person name="Kroon E.G."/>
            <person name="Ribeiro B."/>
            <person name="Bergier I."/>
            <person name="Seligmann H."/>
            <person name="Ghigo E."/>
            <person name="Colson P."/>
            <person name="Levasseur A."/>
            <person name="Kroemer G."/>
            <person name="Raoult D."/>
            <person name="La Scola B."/>
        </authorList>
    </citation>
    <scope>NUCLEOTIDE SEQUENCE [LARGE SCALE GENOMIC DNA]</scope>
    <source>
        <strain evidence="2">Soda lake</strain>
    </source>
</reference>
<reference evidence="2" key="1">
    <citation type="submission" date="2017-01" db="EMBL/GenBank/DDBJ databases">
        <authorList>
            <person name="Assis F.L."/>
            <person name="Abrahao J.S."/>
            <person name="Silva L."/>
            <person name="Khalil J.B."/>
            <person name="Rodrigues R."/>
            <person name="Silva L.S."/>
            <person name="Arantes T."/>
            <person name="Boratto P."/>
            <person name="Andrade M."/>
            <person name="Kroon E.G."/>
            <person name="Ribeiro B."/>
            <person name="Bergier I."/>
            <person name="Seligmann H."/>
            <person name="Ghigo E."/>
            <person name="Colson P."/>
            <person name="Levasseur A."/>
            <person name="Raoult D."/>
            <person name="Scola B.L."/>
        </authorList>
    </citation>
    <scope>NUCLEOTIDE SEQUENCE</scope>
    <source>
        <strain evidence="2">Soda lake</strain>
    </source>
</reference>
<evidence type="ECO:0000313" key="2">
    <source>
        <dbReference type="EMBL" id="QKU34964.1"/>
    </source>
</evidence>
<organism evidence="2">
    <name type="scientific">Tupanvirus soda lake</name>
    <dbReference type="NCBI Taxonomy" id="2126985"/>
    <lineage>
        <taxon>Viruses</taxon>
        <taxon>Varidnaviria</taxon>
        <taxon>Bamfordvirae</taxon>
        <taxon>Nucleocytoviricota</taxon>
        <taxon>Megaviricetes</taxon>
        <taxon>Imitervirales</taxon>
        <taxon>Mimiviridae</taxon>
        <taxon>Megamimivirinae</taxon>
        <taxon>Tupanvirus</taxon>
        <taxon>Tupanvirus salinum</taxon>
    </lineage>
</organism>
<accession>A0A6N1NJ71</accession>
<proteinExistence type="predicted"/>
<protein>
    <submittedName>
        <fullName evidence="2">Putative orfan</fullName>
    </submittedName>
</protein>
<dbReference type="KEGG" id="vg:80518381"/>
<dbReference type="RefSeq" id="YP_010781617.1">
    <property type="nucleotide sequence ID" value="NC_075039.1"/>
</dbReference>